<name>A0A8X6XAS3_9ARAC</name>
<dbReference type="PRINTS" id="PR00947">
    <property type="entry name" value="CUTICLE"/>
</dbReference>
<dbReference type="EMBL" id="BMAV01006475">
    <property type="protein sequence ID" value="GFY48461.1"/>
    <property type="molecule type" value="Genomic_DNA"/>
</dbReference>
<feature type="transmembrane region" description="Helical" evidence="4">
    <location>
        <begin position="24"/>
        <end position="42"/>
    </location>
</feature>
<comment type="function">
    <text evidence="1">Component of the rigid cuticle of the spider.</text>
</comment>
<dbReference type="OrthoDB" id="6515429at2759"/>
<keyword evidence="4" id="KW-0472">Membrane</keyword>
<accession>A0A8X6XAS3</accession>
<sequence length="220" mass="22766">MVSVVVIRGHTSAVSGPLLSTRTIIMKFFLVPLFLASTAMAANMGMNIAGGAYNFGYATGDAGGHSRVESGSGNSVSGSYSYVDPNGDLRTVQYTAGPGGFQASGDTGVDRRTAAAAAALAAIAPKAPVAAPIAAPAAPWYNPIPYGGASVVVSNPAAGVAHYMAKAFTENEKNYICAKNVSLGNRKEKEFIECSYLEFRDAYSNFGPGRIHLTGKVCEL</sequence>
<dbReference type="InterPro" id="IPR000618">
    <property type="entry name" value="Insect_cuticle"/>
</dbReference>
<dbReference type="PROSITE" id="PS51155">
    <property type="entry name" value="CHIT_BIND_RR_2"/>
    <property type="match status" value="1"/>
</dbReference>
<keyword evidence="4" id="KW-1133">Transmembrane helix</keyword>
<dbReference type="Pfam" id="PF00379">
    <property type="entry name" value="Chitin_bind_4"/>
    <property type="match status" value="1"/>
</dbReference>
<proteinExistence type="predicted"/>
<gene>
    <name evidence="5" type="ORF">TNIN_274791</name>
</gene>
<evidence type="ECO:0000256" key="4">
    <source>
        <dbReference type="SAM" id="Phobius"/>
    </source>
</evidence>
<keyword evidence="2 3" id="KW-0193">Cuticle</keyword>
<evidence type="ECO:0000313" key="6">
    <source>
        <dbReference type="Proteomes" id="UP000886998"/>
    </source>
</evidence>
<dbReference type="PANTHER" id="PTHR10380">
    <property type="entry name" value="CUTICLE PROTEIN"/>
    <property type="match status" value="1"/>
</dbReference>
<evidence type="ECO:0000313" key="5">
    <source>
        <dbReference type="EMBL" id="GFY48461.1"/>
    </source>
</evidence>
<dbReference type="AlphaFoldDB" id="A0A8X6XAS3"/>
<keyword evidence="4" id="KW-0812">Transmembrane</keyword>
<dbReference type="GO" id="GO:0008010">
    <property type="term" value="F:structural constituent of chitin-based larval cuticle"/>
    <property type="evidence" value="ECO:0007669"/>
    <property type="project" value="TreeGrafter"/>
</dbReference>
<evidence type="ECO:0000256" key="1">
    <source>
        <dbReference type="ARBA" id="ARBA00002980"/>
    </source>
</evidence>
<evidence type="ECO:0000256" key="2">
    <source>
        <dbReference type="ARBA" id="ARBA00022460"/>
    </source>
</evidence>
<dbReference type="PROSITE" id="PS00233">
    <property type="entry name" value="CHIT_BIND_RR_1"/>
    <property type="match status" value="1"/>
</dbReference>
<dbReference type="Proteomes" id="UP000886998">
    <property type="component" value="Unassembled WGS sequence"/>
</dbReference>
<dbReference type="PANTHER" id="PTHR10380:SF173">
    <property type="entry name" value="CUTICULAR PROTEIN 47EF, ISOFORM C-RELATED"/>
    <property type="match status" value="1"/>
</dbReference>
<keyword evidence="6" id="KW-1185">Reference proteome</keyword>
<dbReference type="GO" id="GO:0062129">
    <property type="term" value="C:chitin-based extracellular matrix"/>
    <property type="evidence" value="ECO:0007669"/>
    <property type="project" value="TreeGrafter"/>
</dbReference>
<evidence type="ECO:0000256" key="3">
    <source>
        <dbReference type="PROSITE-ProRule" id="PRU00497"/>
    </source>
</evidence>
<reference evidence="5" key="1">
    <citation type="submission" date="2020-08" db="EMBL/GenBank/DDBJ databases">
        <title>Multicomponent nature underlies the extraordinary mechanical properties of spider dragline silk.</title>
        <authorList>
            <person name="Kono N."/>
            <person name="Nakamura H."/>
            <person name="Mori M."/>
            <person name="Yoshida Y."/>
            <person name="Ohtoshi R."/>
            <person name="Malay A.D."/>
            <person name="Moran D.A.P."/>
            <person name="Tomita M."/>
            <person name="Numata K."/>
            <person name="Arakawa K."/>
        </authorList>
    </citation>
    <scope>NUCLEOTIDE SEQUENCE</scope>
</reference>
<comment type="caution">
    <text evidence="5">The sequence shown here is derived from an EMBL/GenBank/DDBJ whole genome shotgun (WGS) entry which is preliminary data.</text>
</comment>
<organism evidence="5 6">
    <name type="scientific">Trichonephila inaurata madagascariensis</name>
    <dbReference type="NCBI Taxonomy" id="2747483"/>
    <lineage>
        <taxon>Eukaryota</taxon>
        <taxon>Metazoa</taxon>
        <taxon>Ecdysozoa</taxon>
        <taxon>Arthropoda</taxon>
        <taxon>Chelicerata</taxon>
        <taxon>Arachnida</taxon>
        <taxon>Araneae</taxon>
        <taxon>Araneomorphae</taxon>
        <taxon>Entelegynae</taxon>
        <taxon>Araneoidea</taxon>
        <taxon>Nephilidae</taxon>
        <taxon>Trichonephila</taxon>
        <taxon>Trichonephila inaurata</taxon>
    </lineage>
</organism>
<dbReference type="InterPro" id="IPR050468">
    <property type="entry name" value="Cuticle_Struct_Prot"/>
</dbReference>
<protein>
    <submittedName>
        <fullName evidence="5">Adult-specific rigid cuticular protein 11.9</fullName>
    </submittedName>
</protein>
<dbReference type="InterPro" id="IPR031311">
    <property type="entry name" value="CHIT_BIND_RR_consensus"/>
</dbReference>